<dbReference type="EMBL" id="NXAO01000087">
    <property type="protein sequence ID" value="PHO14088.1"/>
    <property type="molecule type" value="Genomic_DNA"/>
</dbReference>
<reference evidence="3" key="1">
    <citation type="submission" date="2017-09" db="EMBL/GenBank/DDBJ databases">
        <title>Arcobacter canalis sp. nov., a new species isolated from a water canal contaminated with urban sewage.</title>
        <authorList>
            <person name="Perez-Cataluna A."/>
            <person name="Salas-Masso N."/>
            <person name="Figueras M.J."/>
        </authorList>
    </citation>
    <scope>NUCLEOTIDE SEQUENCE [LARGE SCALE GENOMIC DNA]</scope>
    <source>
        <strain evidence="3">CECT 7727</strain>
    </source>
</reference>
<reference evidence="1 4" key="3">
    <citation type="submission" date="2018-08" db="EMBL/GenBank/DDBJ databases">
        <title>Complete genome of the Arcobacter marinus type strain JCM 15502.</title>
        <authorList>
            <person name="Miller W.G."/>
            <person name="Yee E."/>
            <person name="Huynh S."/>
            <person name="Parker C.T."/>
        </authorList>
    </citation>
    <scope>NUCLEOTIDE SEQUENCE [LARGE SCALE GENOMIC DNA]</scope>
    <source>
        <strain evidence="1 4">JCM 15502</strain>
    </source>
</reference>
<gene>
    <name evidence="1" type="ORF">AMRN_0756</name>
    <name evidence="2" type="ORF">CPH92_13710</name>
</gene>
<evidence type="ECO:0000313" key="3">
    <source>
        <dbReference type="Proteomes" id="UP000224740"/>
    </source>
</evidence>
<proteinExistence type="predicted"/>
<evidence type="ECO:0000313" key="1">
    <source>
        <dbReference type="EMBL" id="AXX86510.1"/>
    </source>
</evidence>
<dbReference type="RefSeq" id="WP_099312684.1">
    <property type="nucleotide sequence ID" value="NZ_CP032101.1"/>
</dbReference>
<organism evidence="1 4">
    <name type="scientific">Malaciobacter marinus</name>
    <dbReference type="NCBI Taxonomy" id="505249"/>
    <lineage>
        <taxon>Bacteria</taxon>
        <taxon>Pseudomonadati</taxon>
        <taxon>Campylobacterota</taxon>
        <taxon>Epsilonproteobacteria</taxon>
        <taxon>Campylobacterales</taxon>
        <taxon>Arcobacteraceae</taxon>
        <taxon>Malaciobacter</taxon>
    </lineage>
</organism>
<sequence>MIIDTSIDTTVNNMDVATYFKLEELHNTKSKLATNCHKNKTELFTNEEYIKLQFEEIELLKEEYELF</sequence>
<dbReference type="Proteomes" id="UP000264693">
    <property type="component" value="Chromosome"/>
</dbReference>
<dbReference type="KEGG" id="amar:AMRN_0756"/>
<evidence type="ECO:0000313" key="2">
    <source>
        <dbReference type="EMBL" id="PHO14088.1"/>
    </source>
</evidence>
<accession>A0A347TIT2</accession>
<name>A0A347TIT2_9BACT</name>
<dbReference type="AlphaFoldDB" id="A0A347TIT2"/>
<dbReference type="Proteomes" id="UP000224740">
    <property type="component" value="Unassembled WGS sequence"/>
</dbReference>
<keyword evidence="3" id="KW-1185">Reference proteome</keyword>
<reference evidence="2" key="2">
    <citation type="submission" date="2017-09" db="EMBL/GenBank/DDBJ databases">
        <authorList>
            <person name="Perez-Cataluna A."/>
            <person name="Figueras M.J."/>
            <person name="Salas-Masso N."/>
        </authorList>
    </citation>
    <scope>NUCLEOTIDE SEQUENCE</scope>
    <source>
        <strain evidence="2">CECT 7727</strain>
    </source>
</reference>
<evidence type="ECO:0000313" key="4">
    <source>
        <dbReference type="Proteomes" id="UP000264693"/>
    </source>
</evidence>
<protein>
    <submittedName>
        <fullName evidence="1">Uncharacterized protein</fullName>
    </submittedName>
</protein>
<dbReference type="EMBL" id="CP032101">
    <property type="protein sequence ID" value="AXX86510.1"/>
    <property type="molecule type" value="Genomic_DNA"/>
</dbReference>